<dbReference type="Gene3D" id="1.25.40.420">
    <property type="match status" value="1"/>
</dbReference>
<comment type="pathway">
    <text evidence="1">Protein modification; protein ubiquitination.</text>
</comment>
<dbReference type="PANTHER" id="PTHR46336:SF30">
    <property type="entry name" value="BTB_POZ DOMAIN-CONTAINING PROTEIN POB1-LIKE"/>
    <property type="match status" value="1"/>
</dbReference>
<comment type="caution">
    <text evidence="4">The sequence shown here is derived from an EMBL/GenBank/DDBJ whole genome shotgun (WGS) entry which is preliminary data.</text>
</comment>
<reference evidence="5" key="2">
    <citation type="submission" date="2019-10" db="EMBL/GenBank/DDBJ databases">
        <title>A de novo genome assembly of a pear dwarfing rootstock.</title>
        <authorList>
            <person name="Wang F."/>
            <person name="Wang J."/>
            <person name="Li S."/>
            <person name="Zhang Y."/>
            <person name="Fang M."/>
            <person name="Ma L."/>
            <person name="Zhao Y."/>
            <person name="Jiang S."/>
        </authorList>
    </citation>
    <scope>NUCLEOTIDE SEQUENCE [LARGE SCALE GENOMIC DNA]</scope>
</reference>
<evidence type="ECO:0000313" key="4">
    <source>
        <dbReference type="EMBL" id="KAB2608834.1"/>
    </source>
</evidence>
<dbReference type="OrthoDB" id="1706616at2759"/>
<dbReference type="EMBL" id="SMOL01000553">
    <property type="protein sequence ID" value="KAB2608834.1"/>
    <property type="molecule type" value="Genomic_DNA"/>
</dbReference>
<reference evidence="4 5" key="1">
    <citation type="submission" date="2019-09" db="EMBL/GenBank/DDBJ databases">
        <authorList>
            <person name="Ou C."/>
        </authorList>
    </citation>
    <scope>NUCLEOTIDE SEQUENCE [LARGE SCALE GENOMIC DNA]</scope>
    <source>
        <strain evidence="4">S2</strain>
        <tissue evidence="4">Leaf</tissue>
    </source>
</reference>
<dbReference type="FunFam" id="3.30.710.10:FF:000106">
    <property type="entry name" value="BTB/POZ domain-containing protein POB1"/>
    <property type="match status" value="1"/>
</dbReference>
<feature type="region of interest" description="Disordered" evidence="2">
    <location>
        <begin position="1"/>
        <end position="28"/>
    </location>
</feature>
<proteinExistence type="predicted"/>
<dbReference type="InterPro" id="IPR011333">
    <property type="entry name" value="SKP1/BTB/POZ_sf"/>
</dbReference>
<dbReference type="Proteomes" id="UP000327157">
    <property type="component" value="Chromosome 14"/>
</dbReference>
<dbReference type="GO" id="GO:0010114">
    <property type="term" value="P:response to red light"/>
    <property type="evidence" value="ECO:0007669"/>
    <property type="project" value="TreeGrafter"/>
</dbReference>
<reference evidence="4 5" key="3">
    <citation type="submission" date="2019-11" db="EMBL/GenBank/DDBJ databases">
        <title>A de novo genome assembly of a pear dwarfing rootstock.</title>
        <authorList>
            <person name="Wang F."/>
            <person name="Wang J."/>
            <person name="Li S."/>
            <person name="Zhang Y."/>
            <person name="Fang M."/>
            <person name="Ma L."/>
            <person name="Zhao Y."/>
            <person name="Jiang S."/>
        </authorList>
    </citation>
    <scope>NUCLEOTIDE SEQUENCE [LARGE SCALE GENOMIC DNA]</scope>
    <source>
        <strain evidence="4">S2</strain>
        <tissue evidence="4">Leaf</tissue>
    </source>
</reference>
<name>A0A5N5GDP1_9ROSA</name>
<dbReference type="SMART" id="SM00225">
    <property type="entry name" value="BTB"/>
    <property type="match status" value="1"/>
</dbReference>
<dbReference type="AlphaFoldDB" id="A0A5N5GDP1"/>
<dbReference type="PROSITE" id="PS50097">
    <property type="entry name" value="BTB"/>
    <property type="match status" value="1"/>
</dbReference>
<keyword evidence="5" id="KW-1185">Reference proteome</keyword>
<dbReference type="Pfam" id="PF00651">
    <property type="entry name" value="BTB"/>
    <property type="match status" value="1"/>
</dbReference>
<organism evidence="4 5">
    <name type="scientific">Pyrus ussuriensis x Pyrus communis</name>
    <dbReference type="NCBI Taxonomy" id="2448454"/>
    <lineage>
        <taxon>Eukaryota</taxon>
        <taxon>Viridiplantae</taxon>
        <taxon>Streptophyta</taxon>
        <taxon>Embryophyta</taxon>
        <taxon>Tracheophyta</taxon>
        <taxon>Spermatophyta</taxon>
        <taxon>Magnoliopsida</taxon>
        <taxon>eudicotyledons</taxon>
        <taxon>Gunneridae</taxon>
        <taxon>Pentapetalae</taxon>
        <taxon>rosids</taxon>
        <taxon>fabids</taxon>
        <taxon>Rosales</taxon>
        <taxon>Rosaceae</taxon>
        <taxon>Amygdaloideae</taxon>
        <taxon>Maleae</taxon>
        <taxon>Pyrus</taxon>
    </lineage>
</organism>
<dbReference type="GO" id="GO:0005634">
    <property type="term" value="C:nucleus"/>
    <property type="evidence" value="ECO:0007669"/>
    <property type="project" value="TreeGrafter"/>
</dbReference>
<evidence type="ECO:0000256" key="1">
    <source>
        <dbReference type="ARBA" id="ARBA00004906"/>
    </source>
</evidence>
<dbReference type="SUPFAM" id="SSF54695">
    <property type="entry name" value="POZ domain"/>
    <property type="match status" value="1"/>
</dbReference>
<dbReference type="Gene3D" id="3.30.710.10">
    <property type="entry name" value="Potassium Channel Kv1.1, Chain A"/>
    <property type="match status" value="1"/>
</dbReference>
<dbReference type="InterPro" id="IPR045890">
    <property type="entry name" value="POB1-like"/>
</dbReference>
<dbReference type="PANTHER" id="PTHR46336">
    <property type="entry name" value="OS02G0260700 PROTEIN"/>
    <property type="match status" value="1"/>
</dbReference>
<feature type="domain" description="BTB" evidence="3">
    <location>
        <begin position="152"/>
        <end position="221"/>
    </location>
</feature>
<protein>
    <submittedName>
        <fullName evidence="4">BTB/POZ domain-containing protein POB1-like</fullName>
    </submittedName>
</protein>
<accession>A0A5N5GDP1</accession>
<dbReference type="CDD" id="cd18186">
    <property type="entry name" value="BTB_POZ_ZBTB_KLHL-like"/>
    <property type="match status" value="1"/>
</dbReference>
<gene>
    <name evidence="4" type="ORF">D8674_012002</name>
</gene>
<dbReference type="InterPro" id="IPR000210">
    <property type="entry name" value="BTB/POZ_dom"/>
</dbReference>
<evidence type="ECO:0000256" key="2">
    <source>
        <dbReference type="SAM" id="MobiDB-lite"/>
    </source>
</evidence>
<sequence>MRKANVNLSRPRIVTNSDASPSGLAGESVGSDNEVQDFAFAFNDINFSNQVMLIEIVTYSSEGKLEVVECSAVSCWARNRKRQRAEIKRDNVEDIPVHRVGQVLNCDMPDAEDNVVFENQDDEAGAVSEFPSTVGAIHSFENFVADNFSWNLDCHTVVKVRTLQVSSPILAAKSPFLYKLFSNGMRESEQRQVSLRIHESEEAPLMEVLNFIYSNTLSAMTPTALLDVLKVADKFEVASCMRYCSRSLLKLPMTRESALLYLDLPSGILMADAAKQFLAGHYKEITKFQDEVLSLPLAGTEAVLSSNDLQVASEDSIYDFVAKMISDPLPKTRRTTQSPWPTPWSAHSFSTRLAESLRRS</sequence>
<evidence type="ECO:0000259" key="3">
    <source>
        <dbReference type="PROSITE" id="PS50097"/>
    </source>
</evidence>
<evidence type="ECO:0000313" key="5">
    <source>
        <dbReference type="Proteomes" id="UP000327157"/>
    </source>
</evidence>